<dbReference type="Proteomes" id="UP000887576">
    <property type="component" value="Unplaced"/>
</dbReference>
<evidence type="ECO:0000313" key="1">
    <source>
        <dbReference type="Proteomes" id="UP000887576"/>
    </source>
</evidence>
<accession>A0AC34QZD9</accession>
<sequence length="158" mass="17762">MNTTSANNISFSYETYTVKDRITVSYAGQTLFDSGCVGTNGEKIAPISFKDNYDSFNAGGQALIECVRPRLLNYLKNYLDGTQNVDCDDLYNAAFDSHVQIYLDCNFCDVVLSNKAAFIKVLYTNVSNWTAWKQFFQILLSCGPNYKPQFCDDIPQAC</sequence>
<proteinExistence type="predicted"/>
<name>A0AC34QZD9_9BILA</name>
<evidence type="ECO:0000313" key="2">
    <source>
        <dbReference type="WBParaSite" id="JU765_v2.g20630.t1"/>
    </source>
</evidence>
<dbReference type="WBParaSite" id="JU765_v2.g20630.t1">
    <property type="protein sequence ID" value="JU765_v2.g20630.t1"/>
    <property type="gene ID" value="JU765_v2.g20630"/>
</dbReference>
<protein>
    <submittedName>
        <fullName evidence="2">Uncharacterized protein</fullName>
    </submittedName>
</protein>
<organism evidence="1 2">
    <name type="scientific">Panagrolaimus sp. JU765</name>
    <dbReference type="NCBI Taxonomy" id="591449"/>
    <lineage>
        <taxon>Eukaryota</taxon>
        <taxon>Metazoa</taxon>
        <taxon>Ecdysozoa</taxon>
        <taxon>Nematoda</taxon>
        <taxon>Chromadorea</taxon>
        <taxon>Rhabditida</taxon>
        <taxon>Tylenchina</taxon>
        <taxon>Panagrolaimomorpha</taxon>
        <taxon>Panagrolaimoidea</taxon>
        <taxon>Panagrolaimidae</taxon>
        <taxon>Panagrolaimus</taxon>
    </lineage>
</organism>
<reference evidence="2" key="1">
    <citation type="submission" date="2022-11" db="UniProtKB">
        <authorList>
            <consortium name="WormBaseParasite"/>
        </authorList>
    </citation>
    <scope>IDENTIFICATION</scope>
</reference>